<proteinExistence type="predicted"/>
<reference evidence="1 2" key="1">
    <citation type="journal article" date="2024" name="Nat. Commun.">
        <title>Phylogenomics reveals the evolutionary origins of lichenization in chlorophyte algae.</title>
        <authorList>
            <person name="Puginier C."/>
            <person name="Libourel C."/>
            <person name="Otte J."/>
            <person name="Skaloud P."/>
            <person name="Haon M."/>
            <person name="Grisel S."/>
            <person name="Petersen M."/>
            <person name="Berrin J.G."/>
            <person name="Delaux P.M."/>
            <person name="Dal Grande F."/>
            <person name="Keller J."/>
        </authorList>
    </citation>
    <scope>NUCLEOTIDE SEQUENCE [LARGE SCALE GENOMIC DNA]</scope>
    <source>
        <strain evidence="1 2">SAG 2043</strain>
    </source>
</reference>
<dbReference type="InterPro" id="IPR052965">
    <property type="entry name" value="Pigment-catalase-like"/>
</dbReference>
<dbReference type="Proteomes" id="UP001489004">
    <property type="component" value="Unassembled WGS sequence"/>
</dbReference>
<evidence type="ECO:0000313" key="1">
    <source>
        <dbReference type="EMBL" id="KAK9807741.1"/>
    </source>
</evidence>
<protein>
    <recommendedName>
        <fullName evidence="3">Desiccation-related protein PCC13-62</fullName>
    </recommendedName>
</protein>
<dbReference type="EMBL" id="JALJOR010000012">
    <property type="protein sequence ID" value="KAK9807741.1"/>
    <property type="molecule type" value="Genomic_DNA"/>
</dbReference>
<dbReference type="Pfam" id="PF13668">
    <property type="entry name" value="Ferritin_2"/>
    <property type="match status" value="1"/>
</dbReference>
<dbReference type="AlphaFoldDB" id="A0AAW1PE43"/>
<sequence length="307" mass="32191">MLLLIPLLLYPAGANKNRIPTSTDRHLKLIPTMKVSPLLQLLLALLAVSQVAGQTDTDILNFALSLECLEAQFYSCAATGQPLSAELTANGPAPIGCKKANLTVPFQLYANEIAQDETNHVKLLRGALGSAAVPCPLVDIGPAFGAAANAAFNKTLIPPFDPYANNIFFLHGGFIFEDVGVTAYAGAAPLITSKDYLGTAARILAVEAYHAAILRTLLSQIANVTVVPYGVQVYQIVDAISKLRGTVDGSNGQDDQGIIFNGTVNLVPTDNNGLVFTRTAAQVLPIVYLGGKGGGGFFPDGLNGSIK</sequence>
<organism evidence="1 2">
    <name type="scientific">[Myrmecia] bisecta</name>
    <dbReference type="NCBI Taxonomy" id="41462"/>
    <lineage>
        <taxon>Eukaryota</taxon>
        <taxon>Viridiplantae</taxon>
        <taxon>Chlorophyta</taxon>
        <taxon>core chlorophytes</taxon>
        <taxon>Trebouxiophyceae</taxon>
        <taxon>Trebouxiales</taxon>
        <taxon>Trebouxiaceae</taxon>
        <taxon>Myrmecia</taxon>
    </lineage>
</organism>
<comment type="caution">
    <text evidence="1">The sequence shown here is derived from an EMBL/GenBank/DDBJ whole genome shotgun (WGS) entry which is preliminary data.</text>
</comment>
<accession>A0AAW1PE43</accession>
<gene>
    <name evidence="1" type="ORF">WJX72_007829</name>
</gene>
<keyword evidence="2" id="KW-1185">Reference proteome</keyword>
<dbReference type="PANTHER" id="PTHR31694:SF26">
    <property type="entry name" value="OS05G0151100 PROTEIN"/>
    <property type="match status" value="1"/>
</dbReference>
<evidence type="ECO:0000313" key="2">
    <source>
        <dbReference type="Proteomes" id="UP001489004"/>
    </source>
</evidence>
<name>A0AAW1PE43_9CHLO</name>
<evidence type="ECO:0008006" key="3">
    <source>
        <dbReference type="Google" id="ProtNLM"/>
    </source>
</evidence>
<dbReference type="PANTHER" id="PTHR31694">
    <property type="entry name" value="DESICCATION-LIKE PROTEIN"/>
    <property type="match status" value="1"/>
</dbReference>